<feature type="compositionally biased region" description="Polar residues" evidence="1">
    <location>
        <begin position="58"/>
        <end position="67"/>
    </location>
</feature>
<dbReference type="OrthoDB" id="10039581at2759"/>
<feature type="compositionally biased region" description="Polar residues" evidence="1">
    <location>
        <begin position="1"/>
        <end position="13"/>
    </location>
</feature>
<proteinExistence type="predicted"/>
<comment type="caution">
    <text evidence="2">The sequence shown here is derived from an EMBL/GenBank/DDBJ whole genome shotgun (WGS) entry which is preliminary data.</text>
</comment>
<evidence type="ECO:0000313" key="3">
    <source>
        <dbReference type="Proteomes" id="UP000663832"/>
    </source>
</evidence>
<dbReference type="AlphaFoldDB" id="A0A813N9C3"/>
<feature type="region of interest" description="Disordered" evidence="1">
    <location>
        <begin position="1"/>
        <end position="67"/>
    </location>
</feature>
<gene>
    <name evidence="2" type="ORF">QVE165_LOCUS451</name>
</gene>
<feature type="compositionally biased region" description="Polar residues" evidence="1">
    <location>
        <begin position="24"/>
        <end position="35"/>
    </location>
</feature>
<accession>A0A813N9C3</accession>
<organism evidence="2 3">
    <name type="scientific">Adineta steineri</name>
    <dbReference type="NCBI Taxonomy" id="433720"/>
    <lineage>
        <taxon>Eukaryota</taxon>
        <taxon>Metazoa</taxon>
        <taxon>Spiralia</taxon>
        <taxon>Gnathifera</taxon>
        <taxon>Rotifera</taxon>
        <taxon>Eurotatoria</taxon>
        <taxon>Bdelloidea</taxon>
        <taxon>Adinetida</taxon>
        <taxon>Adinetidae</taxon>
        <taxon>Adineta</taxon>
    </lineage>
</organism>
<evidence type="ECO:0000313" key="2">
    <source>
        <dbReference type="EMBL" id="CAF0733874.1"/>
    </source>
</evidence>
<feature type="region of interest" description="Disordered" evidence="1">
    <location>
        <begin position="208"/>
        <end position="232"/>
    </location>
</feature>
<reference evidence="2" key="1">
    <citation type="submission" date="2021-02" db="EMBL/GenBank/DDBJ databases">
        <authorList>
            <person name="Nowell W R."/>
        </authorList>
    </citation>
    <scope>NUCLEOTIDE SEQUENCE</scope>
</reference>
<protein>
    <submittedName>
        <fullName evidence="2">Uncharacterized protein</fullName>
    </submittedName>
</protein>
<evidence type="ECO:0000256" key="1">
    <source>
        <dbReference type="SAM" id="MobiDB-lite"/>
    </source>
</evidence>
<keyword evidence="3" id="KW-1185">Reference proteome</keyword>
<name>A0A813N9C3_9BILA</name>
<sequence length="440" mass="49609">MNNTLPPINNHSRSSLEDLHGVNASGTSETPLASKQQHIRRQQSIDQQRRNPMRSSRLIPSNGNKYVTSTSSTAAPIVASPFVSVSSFIRSPSIIQIGSPAQIDPATKTVYRSTDCVWNEHQNNANASHQHIRSNSPIKNKLAALSQRLSNGTSHENTAAPTGRSMLQIPSPLQQQQHPRDDMNNADVLLASPAKPYHAIRRRHTNSFLDKSPGATDYSTSMRKETDRPQYLHHGIRSRQVSSKQRNYVNSKTTYHEINDKDMYASSILDGSNHQINSYANTHRLYDSTLDLATNRKPLSSNKSKSFHVPATGVNQQGHYNSTQDFHINDINNDRMDFSHFDVPRTTSKEQIVPQVKYRRTSGGQTATTTATATTAAYKSGERHASAQTYESRDPNISYAYTNVKKYIEENELMSQEKEQVIRNWINDVEKNRQHFQKIE</sequence>
<dbReference type="EMBL" id="CAJNOM010000002">
    <property type="protein sequence ID" value="CAF0733874.1"/>
    <property type="molecule type" value="Genomic_DNA"/>
</dbReference>
<dbReference type="Proteomes" id="UP000663832">
    <property type="component" value="Unassembled WGS sequence"/>
</dbReference>